<accession>A0A1Y1QD63</accession>
<sequence length="188" mass="20906">MSHLVFCLEEPSAKAMLEKLLPRVLPDGLSVGYIVFEGKQDLHKQLGKRLRGWQRPDTRFIVIRDQDSSDCIITKAELANICAEAGRADTMVRIACCELESWYLGDLQAVELGLKLKGLTKHQGSSKFRHPDALVNAAEELKKLTKGKYQKLSGSRAIAPHLSLSDNKSTSFNVLIRGIERVCKEMGA</sequence>
<dbReference type="InterPro" id="IPR025455">
    <property type="entry name" value="DUF4276"/>
</dbReference>
<evidence type="ECO:0000313" key="1">
    <source>
        <dbReference type="EMBL" id="OQX02979.1"/>
    </source>
</evidence>
<proteinExistence type="predicted"/>
<comment type="caution">
    <text evidence="1">The sequence shown here is derived from an EMBL/GenBank/DDBJ whole genome shotgun (WGS) entry which is preliminary data.</text>
</comment>
<evidence type="ECO:0008006" key="3">
    <source>
        <dbReference type="Google" id="ProtNLM"/>
    </source>
</evidence>
<reference evidence="1 2" key="1">
    <citation type="submission" date="2017-01" db="EMBL/GenBank/DDBJ databases">
        <title>Novel large sulfur bacteria in the metagenomes of groundwater-fed chemosynthetic microbial mats in the Lake Huron basin.</title>
        <authorList>
            <person name="Sharrar A.M."/>
            <person name="Flood B.E."/>
            <person name="Bailey J.V."/>
            <person name="Jones D.S."/>
            <person name="Biddanda B."/>
            <person name="Ruberg S.A."/>
            <person name="Marcus D.N."/>
            <person name="Dick G.J."/>
        </authorList>
    </citation>
    <scope>NUCLEOTIDE SEQUENCE [LARGE SCALE GENOMIC DNA]</scope>
    <source>
        <strain evidence="1">A8</strain>
    </source>
</reference>
<organism evidence="1 2">
    <name type="scientific">Thiothrix lacustris</name>
    <dbReference type="NCBI Taxonomy" id="525917"/>
    <lineage>
        <taxon>Bacteria</taxon>
        <taxon>Pseudomonadati</taxon>
        <taxon>Pseudomonadota</taxon>
        <taxon>Gammaproteobacteria</taxon>
        <taxon>Thiotrichales</taxon>
        <taxon>Thiotrichaceae</taxon>
        <taxon>Thiothrix</taxon>
    </lineage>
</organism>
<dbReference type="Pfam" id="PF14103">
    <property type="entry name" value="DUF4276"/>
    <property type="match status" value="1"/>
</dbReference>
<dbReference type="Proteomes" id="UP000192491">
    <property type="component" value="Unassembled WGS sequence"/>
</dbReference>
<gene>
    <name evidence="1" type="ORF">BWK73_40955</name>
</gene>
<protein>
    <recommendedName>
        <fullName evidence="3">Cytoplasmic protein</fullName>
    </recommendedName>
</protein>
<dbReference type="AlphaFoldDB" id="A0A1Y1QD63"/>
<evidence type="ECO:0000313" key="2">
    <source>
        <dbReference type="Proteomes" id="UP000192491"/>
    </source>
</evidence>
<dbReference type="EMBL" id="MTEJ01000440">
    <property type="protein sequence ID" value="OQX02979.1"/>
    <property type="molecule type" value="Genomic_DNA"/>
</dbReference>
<name>A0A1Y1QD63_9GAMM</name>